<accession>A0A3E1KBP3</accession>
<feature type="signal peptide" evidence="1">
    <location>
        <begin position="1"/>
        <end position="22"/>
    </location>
</feature>
<sequence>MRLIAMIPALLLPALAAGSGEAALGDQYMVEMALWIEGEQRGTPIVVIEPDAPASVAVADESGSERWKIELLVEAPSVSEGAPIGATWLNLTVYERRDGEWETLADSLLGVREGRTATMSVVKSGQEPATRDNSLVYLEAQASRLRPGQSRQ</sequence>
<organism evidence="2 3">
    <name type="scientific">Wenzhouxiangella sediminis</name>
    <dbReference type="NCBI Taxonomy" id="1792836"/>
    <lineage>
        <taxon>Bacteria</taxon>
        <taxon>Pseudomonadati</taxon>
        <taxon>Pseudomonadota</taxon>
        <taxon>Gammaproteobacteria</taxon>
        <taxon>Chromatiales</taxon>
        <taxon>Wenzhouxiangellaceae</taxon>
        <taxon>Wenzhouxiangella</taxon>
    </lineage>
</organism>
<evidence type="ECO:0000256" key="1">
    <source>
        <dbReference type="SAM" id="SignalP"/>
    </source>
</evidence>
<evidence type="ECO:0000313" key="3">
    <source>
        <dbReference type="Proteomes" id="UP000260351"/>
    </source>
</evidence>
<protein>
    <submittedName>
        <fullName evidence="2">Uncharacterized protein</fullName>
    </submittedName>
</protein>
<evidence type="ECO:0000313" key="2">
    <source>
        <dbReference type="EMBL" id="RFF32021.1"/>
    </source>
</evidence>
<reference evidence="2 3" key="1">
    <citation type="submission" date="2018-08" db="EMBL/GenBank/DDBJ databases">
        <title>Wenzhouxiangella salilacus sp. nov., a novel bacterium isolated from a saline lake in Xinjiang Province, China.</title>
        <authorList>
            <person name="Han S."/>
        </authorList>
    </citation>
    <scope>NUCLEOTIDE SEQUENCE [LARGE SCALE GENOMIC DNA]</scope>
    <source>
        <strain evidence="2 3">XDB06</strain>
    </source>
</reference>
<comment type="caution">
    <text evidence="2">The sequence shown here is derived from an EMBL/GenBank/DDBJ whole genome shotgun (WGS) entry which is preliminary data.</text>
</comment>
<proteinExistence type="predicted"/>
<name>A0A3E1KBP3_9GAMM</name>
<keyword evidence="1" id="KW-0732">Signal</keyword>
<dbReference type="AlphaFoldDB" id="A0A3E1KBP3"/>
<dbReference type="Proteomes" id="UP000260351">
    <property type="component" value="Unassembled WGS sequence"/>
</dbReference>
<dbReference type="RefSeq" id="WP_116649680.1">
    <property type="nucleotide sequence ID" value="NZ_QUZK01000014.1"/>
</dbReference>
<gene>
    <name evidence="2" type="ORF">DZC52_03240</name>
</gene>
<keyword evidence="3" id="KW-1185">Reference proteome</keyword>
<feature type="chain" id="PRO_5017705965" evidence="1">
    <location>
        <begin position="23"/>
        <end position="152"/>
    </location>
</feature>
<dbReference type="EMBL" id="QUZK01000014">
    <property type="protein sequence ID" value="RFF32021.1"/>
    <property type="molecule type" value="Genomic_DNA"/>
</dbReference>